<keyword evidence="2" id="KW-1185">Reference proteome</keyword>
<reference evidence="1 2" key="1">
    <citation type="submission" date="2016-10" db="EMBL/GenBank/DDBJ databases">
        <authorList>
            <person name="de Groot N.N."/>
        </authorList>
    </citation>
    <scope>NUCLEOTIDE SEQUENCE [LARGE SCALE GENOMIC DNA]</scope>
    <source>
        <strain evidence="1 2">DSM 22126</strain>
    </source>
</reference>
<gene>
    <name evidence="1" type="ORF">SAMN04489860_2313</name>
</gene>
<proteinExistence type="predicted"/>
<dbReference type="EMBL" id="LT629776">
    <property type="protein sequence ID" value="SDS76587.1"/>
    <property type="molecule type" value="Genomic_DNA"/>
</dbReference>
<dbReference type="AlphaFoldDB" id="A0A1H1UVQ0"/>
<evidence type="ECO:0000313" key="1">
    <source>
        <dbReference type="EMBL" id="SDS76587.1"/>
    </source>
</evidence>
<name>A0A1H1UVQ0_9CELL</name>
<organism evidence="1 2">
    <name type="scientific">Paraoerskovia marina</name>
    <dbReference type="NCBI Taxonomy" id="545619"/>
    <lineage>
        <taxon>Bacteria</taxon>
        <taxon>Bacillati</taxon>
        <taxon>Actinomycetota</taxon>
        <taxon>Actinomycetes</taxon>
        <taxon>Micrococcales</taxon>
        <taxon>Cellulomonadaceae</taxon>
        <taxon>Paraoerskovia</taxon>
    </lineage>
</organism>
<accession>A0A1H1UVQ0</accession>
<protein>
    <submittedName>
        <fullName evidence="1">Uncharacterized protein</fullName>
    </submittedName>
</protein>
<dbReference type="STRING" id="545619.SAMN04489860_2313"/>
<evidence type="ECO:0000313" key="2">
    <source>
        <dbReference type="Proteomes" id="UP000185663"/>
    </source>
</evidence>
<sequence>MDIITNAPASAIAMPHAARLRAHAAAFAAPDSAPRSRPIS</sequence>
<dbReference type="Proteomes" id="UP000185663">
    <property type="component" value="Chromosome I"/>
</dbReference>